<dbReference type="PANTHER" id="PTHR40980:SF3">
    <property type="entry name" value="TONB-DEPENDENT RECEPTOR-LIKE BETA-BARREL DOMAIN-CONTAINING PROTEIN"/>
    <property type="match status" value="1"/>
</dbReference>
<dbReference type="Pfam" id="PF07715">
    <property type="entry name" value="Plug"/>
    <property type="match status" value="1"/>
</dbReference>
<dbReference type="NCBIfam" id="TIGR01782">
    <property type="entry name" value="TonB-Xanth-Caul"/>
    <property type="match status" value="1"/>
</dbReference>
<evidence type="ECO:0000259" key="11">
    <source>
        <dbReference type="Pfam" id="PF00593"/>
    </source>
</evidence>
<dbReference type="Gene3D" id="2.40.170.20">
    <property type="entry name" value="TonB-dependent receptor, beta-barrel domain"/>
    <property type="match status" value="1"/>
</dbReference>
<evidence type="ECO:0000256" key="8">
    <source>
        <dbReference type="PROSITE-ProRule" id="PRU01360"/>
    </source>
</evidence>
<dbReference type="InterPro" id="IPR036942">
    <property type="entry name" value="Beta-barrel_TonB_sf"/>
</dbReference>
<evidence type="ECO:0000256" key="3">
    <source>
        <dbReference type="ARBA" id="ARBA00022452"/>
    </source>
</evidence>
<dbReference type="EMBL" id="JAKIKT010000001">
    <property type="protein sequence ID" value="MCL2912302.1"/>
    <property type="molecule type" value="Genomic_DNA"/>
</dbReference>
<keyword evidence="6 8" id="KW-0472">Membrane</keyword>
<protein>
    <submittedName>
        <fullName evidence="13">TonB-dependent receptor</fullName>
    </submittedName>
</protein>
<reference evidence="13 14" key="1">
    <citation type="submission" date="2022-01" db="EMBL/GenBank/DDBJ databases">
        <title>Whole genome-based taxonomy of the Shewanellaceae.</title>
        <authorList>
            <person name="Martin-Rodriguez A.J."/>
        </authorList>
    </citation>
    <scope>NUCLEOTIDE SEQUENCE [LARGE SCALE GENOMIC DNA]</scope>
    <source>
        <strain evidence="13 14">DSM 21332</strain>
    </source>
</reference>
<organism evidence="13 14">
    <name type="scientific">Shewanella corallii</name>
    <dbReference type="NCBI Taxonomy" id="560080"/>
    <lineage>
        <taxon>Bacteria</taxon>
        <taxon>Pseudomonadati</taxon>
        <taxon>Pseudomonadota</taxon>
        <taxon>Gammaproteobacteria</taxon>
        <taxon>Alteromonadales</taxon>
        <taxon>Shewanellaceae</taxon>
        <taxon>Shewanella</taxon>
    </lineage>
</organism>
<dbReference type="Proteomes" id="UP001202831">
    <property type="component" value="Unassembled WGS sequence"/>
</dbReference>
<dbReference type="PANTHER" id="PTHR40980">
    <property type="entry name" value="PLUG DOMAIN-CONTAINING PROTEIN"/>
    <property type="match status" value="1"/>
</dbReference>
<feature type="domain" description="TonB-dependent receptor-like beta-barrel" evidence="11">
    <location>
        <begin position="426"/>
        <end position="876"/>
    </location>
</feature>
<keyword evidence="10" id="KW-0732">Signal</keyword>
<evidence type="ECO:0000256" key="9">
    <source>
        <dbReference type="RuleBase" id="RU003357"/>
    </source>
</evidence>
<evidence type="ECO:0000313" key="14">
    <source>
        <dbReference type="Proteomes" id="UP001202831"/>
    </source>
</evidence>
<keyword evidence="13" id="KW-0675">Receptor</keyword>
<dbReference type="SUPFAM" id="SSF56935">
    <property type="entry name" value="Porins"/>
    <property type="match status" value="1"/>
</dbReference>
<evidence type="ECO:0000256" key="2">
    <source>
        <dbReference type="ARBA" id="ARBA00022448"/>
    </source>
</evidence>
<keyword evidence="5 9" id="KW-0798">TonB box</keyword>
<evidence type="ECO:0000259" key="12">
    <source>
        <dbReference type="Pfam" id="PF07715"/>
    </source>
</evidence>
<name>A0ABT0N1I4_9GAMM</name>
<evidence type="ECO:0000256" key="10">
    <source>
        <dbReference type="SAM" id="SignalP"/>
    </source>
</evidence>
<evidence type="ECO:0000256" key="1">
    <source>
        <dbReference type="ARBA" id="ARBA00004571"/>
    </source>
</evidence>
<dbReference type="InterPro" id="IPR039426">
    <property type="entry name" value="TonB-dep_rcpt-like"/>
</dbReference>
<accession>A0ABT0N1I4</accession>
<dbReference type="Pfam" id="PF00593">
    <property type="entry name" value="TonB_dep_Rec_b-barrel"/>
    <property type="match status" value="1"/>
</dbReference>
<keyword evidence="3 8" id="KW-1134">Transmembrane beta strand</keyword>
<feature type="domain" description="TonB-dependent receptor plug" evidence="12">
    <location>
        <begin position="54"/>
        <end position="157"/>
    </location>
</feature>
<evidence type="ECO:0000256" key="6">
    <source>
        <dbReference type="ARBA" id="ARBA00023136"/>
    </source>
</evidence>
<evidence type="ECO:0000256" key="5">
    <source>
        <dbReference type="ARBA" id="ARBA00023077"/>
    </source>
</evidence>
<evidence type="ECO:0000313" key="13">
    <source>
        <dbReference type="EMBL" id="MCL2912302.1"/>
    </source>
</evidence>
<comment type="subcellular location">
    <subcellularLocation>
        <location evidence="1 8">Cell outer membrane</location>
        <topology evidence="1 8">Multi-pass membrane protein</topology>
    </subcellularLocation>
</comment>
<dbReference type="PROSITE" id="PS52016">
    <property type="entry name" value="TONB_DEPENDENT_REC_3"/>
    <property type="match status" value="1"/>
</dbReference>
<keyword evidence="2 8" id="KW-0813">Transport</keyword>
<keyword evidence="7 8" id="KW-0998">Cell outer membrane</keyword>
<dbReference type="InterPro" id="IPR037066">
    <property type="entry name" value="Plug_dom_sf"/>
</dbReference>
<dbReference type="InterPro" id="IPR010104">
    <property type="entry name" value="TonB_rcpt_bac"/>
</dbReference>
<feature type="chain" id="PRO_5045169632" evidence="10">
    <location>
        <begin position="22"/>
        <end position="910"/>
    </location>
</feature>
<comment type="similarity">
    <text evidence="8 9">Belongs to the TonB-dependent receptor family.</text>
</comment>
<gene>
    <name evidence="13" type="ORF">L2725_00650</name>
</gene>
<evidence type="ECO:0000256" key="7">
    <source>
        <dbReference type="ARBA" id="ARBA00023237"/>
    </source>
</evidence>
<dbReference type="Gene3D" id="2.170.130.10">
    <property type="entry name" value="TonB-dependent receptor, plug domain"/>
    <property type="match status" value="1"/>
</dbReference>
<proteinExistence type="inferred from homology"/>
<feature type="signal peptide" evidence="10">
    <location>
        <begin position="1"/>
        <end position="21"/>
    </location>
</feature>
<dbReference type="RefSeq" id="WP_249247090.1">
    <property type="nucleotide sequence ID" value="NZ_JAKIKT010000001.1"/>
</dbReference>
<keyword evidence="4 8" id="KW-0812">Transmembrane</keyword>
<dbReference type="InterPro" id="IPR012910">
    <property type="entry name" value="Plug_dom"/>
</dbReference>
<evidence type="ECO:0000256" key="4">
    <source>
        <dbReference type="ARBA" id="ARBA00022692"/>
    </source>
</evidence>
<comment type="caution">
    <text evidence="13">The sequence shown here is derived from an EMBL/GenBank/DDBJ whole genome shotgun (WGS) entry which is preliminary data.</text>
</comment>
<dbReference type="CDD" id="cd01347">
    <property type="entry name" value="ligand_gated_channel"/>
    <property type="match status" value="1"/>
</dbReference>
<sequence>MSLFKPSLVMLALASTGMAQGVVAEEQQAADEKIEVIEVRGIRGSMLASQAVKQGSTEIVESINAEEIGKLPDVSIAESLARLPGLAAQRLDGRANVVSIRGLAPDFTIATLNGREQVTVGDNRGVEFDQYPSELINSVVVYKTPNAALLSQAIGGTVDMRTVKPLSYNERQLVVNGRGEYNDLGKLNPDGKDKGYRASFSYIDQFNDDTLGVAFGYAKLYSPNQEERWQAWGYPNLGYDDANPLVLGGAKPFVRSSLLERDGVMLVIEYQPSSNFSSTLDAYYTKFTDEQLLRGIEIPGQWGAGWANDGVIGTQNEDGLVTAGSFVNSKVLVRNDLNRRDADTISVGWNGIYTINDDWSLEGDISYSKADRTDFGLETYAGTSRGNGCTEGGCENLKFQMQGDRGATFFPTINYADPALIKLGGPFNWGNNVTVPGNAQDGFINTPSIEDELSAVRLTAERLLSEGPLASIQFGVNYSEREKSKKDEGFFLTLKDYPDTLAVPSQYLMSPTSLDFIGMGQMLTYNAEALLNDGYYNLTSEGETVSSRATGTWSVKEEVTTGYVMAEVDTELADRSLVGNFGLQVVHTKQSSTGKAVTQKDGLVVLQDNSGGDTYTEWLPSANLSWEVMDSHQLRFAVARSLARARMDKMNAGLTFNYDPSLAGSTDIDNSPWSGGGGNPSLKPWLAWQYDLGYEIYLDEGYLALGVFYKDLENYIFDESVVYDFSGFTVPDPQPALTDGQFTQPENGRGGYIRGVEASAHLTGGMLTDVLSGFGLILSGSYNESEVQETADSDPIDLPGLSQKVANATFYYEDYGFQARISARYRSDFLGEVTGLSLARIPVYVKGETLVDAQIGYDFTEMGVDGLSVLLQVNNLTDEPFVTYQNGDTRQIRDYQQYGRNYMLGFSYKF</sequence>
<dbReference type="InterPro" id="IPR000531">
    <property type="entry name" value="Beta-barrel_TonB"/>
</dbReference>
<keyword evidence="14" id="KW-1185">Reference proteome</keyword>